<dbReference type="Gene3D" id="3.40.1010.10">
    <property type="entry name" value="Cobalt-precorrin-4 Transmethylase, Domain 1"/>
    <property type="match status" value="1"/>
</dbReference>
<dbReference type="AlphaFoldDB" id="B6AM68"/>
<keyword evidence="4 6" id="KW-0808">Transferase</keyword>
<dbReference type="EC" id="2.1.1.198" evidence="6"/>
<keyword evidence="3 6" id="KW-0489">Methyltransferase</keyword>
<accession>B6AM68</accession>
<evidence type="ECO:0000256" key="1">
    <source>
        <dbReference type="ARBA" id="ARBA00022490"/>
    </source>
</evidence>
<sequence length="282" mass="30214">MDRERGGELFVVSTPIGNLEDITFRAVRILNACDIIAAEDTRVTRVLLAHHGIRTPTVSYHAHNALEKAPLLVSRMRDGQKVALVSDAGTPLVSDPGEVLVRLAADSGIPVRPVPGASALLAGLVVSGLDASRFVFHGFLPRKDSDCRKEIQTLARFPGTLVFYESPRRVEKTIALLAEELGDRPAVLGRELTKVFESVKRGTLFAFRDQGTGEPEKGEWILLVGGCPAPPSGQTLLASAEVLAALEGISLPPADRARLLSRLTGLSRKDAYRLVSGAADPS</sequence>
<dbReference type="PANTHER" id="PTHR46111">
    <property type="entry name" value="RIBOSOMAL RNA SMALL SUBUNIT METHYLTRANSFERASE I"/>
    <property type="match status" value="1"/>
</dbReference>
<evidence type="ECO:0000256" key="3">
    <source>
        <dbReference type="ARBA" id="ARBA00022603"/>
    </source>
</evidence>
<comment type="catalytic activity">
    <reaction evidence="6">
        <text>cytidine(1402) in 16S rRNA + S-adenosyl-L-methionine = 2'-O-methylcytidine(1402) in 16S rRNA + S-adenosyl-L-homocysteine + H(+)</text>
        <dbReference type="Rhea" id="RHEA:42924"/>
        <dbReference type="Rhea" id="RHEA-COMP:10285"/>
        <dbReference type="Rhea" id="RHEA-COMP:10286"/>
        <dbReference type="ChEBI" id="CHEBI:15378"/>
        <dbReference type="ChEBI" id="CHEBI:57856"/>
        <dbReference type="ChEBI" id="CHEBI:59789"/>
        <dbReference type="ChEBI" id="CHEBI:74495"/>
        <dbReference type="ChEBI" id="CHEBI:82748"/>
        <dbReference type="EC" id="2.1.1.198"/>
    </reaction>
</comment>
<dbReference type="PANTHER" id="PTHR46111:SF1">
    <property type="entry name" value="RIBOSOMAL RNA SMALL SUBUNIT METHYLTRANSFERASE I"/>
    <property type="match status" value="1"/>
</dbReference>
<evidence type="ECO:0000256" key="5">
    <source>
        <dbReference type="ARBA" id="ARBA00022691"/>
    </source>
</evidence>
<dbReference type="GO" id="GO:0070677">
    <property type="term" value="F:rRNA (cytosine-2'-O-)-methyltransferase activity"/>
    <property type="evidence" value="ECO:0007669"/>
    <property type="project" value="UniProtKB-UniRule"/>
</dbReference>
<dbReference type="HAMAP" id="MF_01877">
    <property type="entry name" value="16SrRNA_methyltr_I"/>
    <property type="match status" value="1"/>
</dbReference>
<dbReference type="GO" id="GO:0005737">
    <property type="term" value="C:cytoplasm"/>
    <property type="evidence" value="ECO:0007669"/>
    <property type="project" value="UniProtKB-SubCell"/>
</dbReference>
<dbReference type="FunFam" id="3.40.1010.10:FF:000007">
    <property type="entry name" value="Ribosomal RNA small subunit methyltransferase I"/>
    <property type="match status" value="1"/>
</dbReference>
<dbReference type="InterPro" id="IPR035996">
    <property type="entry name" value="4pyrrol_Methylase_sf"/>
</dbReference>
<dbReference type="NCBIfam" id="TIGR00096">
    <property type="entry name" value="16S rRNA (cytidine(1402)-2'-O)-methyltransferase"/>
    <property type="match status" value="1"/>
</dbReference>
<dbReference type="SUPFAM" id="SSF53790">
    <property type="entry name" value="Tetrapyrrole methylase"/>
    <property type="match status" value="1"/>
</dbReference>
<dbReference type="InterPro" id="IPR000878">
    <property type="entry name" value="4pyrrol_Mease"/>
</dbReference>
<reference evidence="8" key="1">
    <citation type="journal article" date="2004" name="Nature">
        <title>Community structure and metabolism through reconstruction of microbial genomes from the environment.</title>
        <authorList>
            <person name="Tyson G.W."/>
            <person name="Chapman J."/>
            <person name="Hugenholtz P."/>
            <person name="Allen E.E."/>
            <person name="Ram R.J."/>
            <person name="Richardson P.M."/>
            <person name="Solovyev V.V."/>
            <person name="Rubin E.M."/>
            <person name="Rokhsar D.S."/>
            <person name="Banfield J.F."/>
        </authorList>
    </citation>
    <scope>NUCLEOTIDE SEQUENCE [LARGE SCALE GENOMIC DNA]</scope>
</reference>
<comment type="similarity">
    <text evidence="6">Belongs to the methyltransferase superfamily. RsmI family.</text>
</comment>
<dbReference type="InterPro" id="IPR014776">
    <property type="entry name" value="4pyrrole_Mease_sub2"/>
</dbReference>
<dbReference type="InterPro" id="IPR018063">
    <property type="entry name" value="SAM_MeTrfase_RsmI_CS"/>
</dbReference>
<evidence type="ECO:0000256" key="6">
    <source>
        <dbReference type="HAMAP-Rule" id="MF_01877"/>
    </source>
</evidence>
<evidence type="ECO:0000256" key="4">
    <source>
        <dbReference type="ARBA" id="ARBA00022679"/>
    </source>
</evidence>
<keyword evidence="5 6" id="KW-0949">S-adenosyl-L-methionine</keyword>
<protein>
    <recommendedName>
        <fullName evidence="6">Ribosomal RNA small subunit methyltransferase I</fullName>
        <ecNumber evidence="6">2.1.1.198</ecNumber>
    </recommendedName>
    <alternativeName>
        <fullName evidence="6">16S rRNA 2'-O-ribose C1402 methyltransferase</fullName>
    </alternativeName>
    <alternativeName>
        <fullName evidence="6">rRNA (cytidine-2'-O-)-methyltransferase RsmI</fullName>
    </alternativeName>
</protein>
<gene>
    <name evidence="6" type="primary">rsmI</name>
    <name evidence="8" type="ORF">CGL2_11277210</name>
</gene>
<name>B6AM68_9BACT</name>
<reference evidence="8" key="2">
    <citation type="journal article" date="2008" name="PLoS Biol.">
        <title>Population genomic analysis of strain variation in Leptospirillum group II bacteria involved in acid mine drainage formation.</title>
        <authorList>
            <person name="Simmons S.L."/>
            <person name="Dibartolo G."/>
            <person name="Denef V.J."/>
            <person name="Goltsman D.S."/>
            <person name="Thelen M.P."/>
            <person name="Banfield J.F."/>
        </authorList>
    </citation>
    <scope>NUCLEOTIDE SEQUENCE [LARGE SCALE GENOMIC DNA]</scope>
</reference>
<dbReference type="PIRSF" id="PIRSF005917">
    <property type="entry name" value="MTase_YraL"/>
    <property type="match status" value="1"/>
</dbReference>
<keyword evidence="2 6" id="KW-0698">rRNA processing</keyword>
<organism evidence="8">
    <name type="scientific">Leptospirillum sp. Group II '5-way CG'</name>
    <dbReference type="NCBI Taxonomy" id="419541"/>
    <lineage>
        <taxon>Bacteria</taxon>
        <taxon>Pseudomonadati</taxon>
        <taxon>Nitrospirota</taxon>
        <taxon>Nitrospiria</taxon>
        <taxon>Nitrospirales</taxon>
        <taxon>Nitrospiraceae</taxon>
        <taxon>Leptospirillum</taxon>
    </lineage>
</organism>
<evidence type="ECO:0000259" key="7">
    <source>
        <dbReference type="Pfam" id="PF00590"/>
    </source>
</evidence>
<dbReference type="PROSITE" id="PS01296">
    <property type="entry name" value="RSMI"/>
    <property type="match status" value="1"/>
</dbReference>
<dbReference type="InterPro" id="IPR014777">
    <property type="entry name" value="4pyrrole_Mease_sub1"/>
</dbReference>
<dbReference type="CDD" id="cd11648">
    <property type="entry name" value="RsmI"/>
    <property type="match status" value="1"/>
</dbReference>
<feature type="domain" description="Tetrapyrrole methylase" evidence="7">
    <location>
        <begin position="9"/>
        <end position="204"/>
    </location>
</feature>
<comment type="function">
    <text evidence="6">Catalyzes the 2'-O-methylation of the ribose of cytidine 1402 (C1402) in 16S rRNA.</text>
</comment>
<dbReference type="InterPro" id="IPR008189">
    <property type="entry name" value="rRNA_ssu_MeTfrase_I"/>
</dbReference>
<dbReference type="Gene3D" id="3.30.950.10">
    <property type="entry name" value="Methyltransferase, Cobalt-precorrin-4 Transmethylase, Domain 2"/>
    <property type="match status" value="1"/>
</dbReference>
<keyword evidence="1 6" id="KW-0963">Cytoplasm</keyword>
<dbReference type="EMBL" id="DS995259">
    <property type="protein sequence ID" value="EDZ39575.1"/>
    <property type="molecule type" value="Genomic_DNA"/>
</dbReference>
<evidence type="ECO:0000256" key="2">
    <source>
        <dbReference type="ARBA" id="ARBA00022552"/>
    </source>
</evidence>
<evidence type="ECO:0000313" key="8">
    <source>
        <dbReference type="EMBL" id="EDZ39575.1"/>
    </source>
</evidence>
<proteinExistence type="inferred from homology"/>
<comment type="subcellular location">
    <subcellularLocation>
        <location evidence="6">Cytoplasm</location>
    </subcellularLocation>
</comment>
<dbReference type="Pfam" id="PF00590">
    <property type="entry name" value="TP_methylase"/>
    <property type="match status" value="1"/>
</dbReference>